<proteinExistence type="predicted"/>
<dbReference type="VEuPathDB" id="FungiDB:PMAA_093870"/>
<dbReference type="EMBL" id="DS995902">
    <property type="protein sequence ID" value="EEA22773.1"/>
    <property type="molecule type" value="Genomic_DNA"/>
</dbReference>
<dbReference type="HOGENOM" id="CLU_1563398_0_0_1"/>
<accession>B6QHC8</accession>
<evidence type="ECO:0000256" key="1">
    <source>
        <dbReference type="SAM" id="MobiDB-lite"/>
    </source>
</evidence>
<organism evidence="2 3">
    <name type="scientific">Talaromyces marneffei (strain ATCC 18224 / CBS 334.59 / QM 7333)</name>
    <name type="common">Penicillium marneffei</name>
    <dbReference type="NCBI Taxonomy" id="441960"/>
    <lineage>
        <taxon>Eukaryota</taxon>
        <taxon>Fungi</taxon>
        <taxon>Dikarya</taxon>
        <taxon>Ascomycota</taxon>
        <taxon>Pezizomycotina</taxon>
        <taxon>Eurotiomycetes</taxon>
        <taxon>Eurotiomycetidae</taxon>
        <taxon>Eurotiales</taxon>
        <taxon>Trichocomaceae</taxon>
        <taxon>Talaromyces</taxon>
        <taxon>Talaromyces sect. Talaromyces</taxon>
    </lineage>
</organism>
<gene>
    <name evidence="2" type="ORF">PMAA_093870</name>
</gene>
<keyword evidence="3" id="KW-1185">Reference proteome</keyword>
<evidence type="ECO:0000313" key="2">
    <source>
        <dbReference type="EMBL" id="EEA22773.1"/>
    </source>
</evidence>
<sequence>MAKWLFLNGPKNQQENHQQQLETASGMRFVHSVNPPNYESVIHPQANASGGIQINHTENGTQVITVSRHVCAESVPESSVTEDCEGNDADTVNSEGKTEDNEDDISNQKQQEQRREEANSRSTSKSVIPRSMSSAVVQNNAGEGIQVNTIFHSGTGYHFMGCQFNEKVYFR</sequence>
<evidence type="ECO:0000313" key="3">
    <source>
        <dbReference type="Proteomes" id="UP000001294"/>
    </source>
</evidence>
<protein>
    <submittedName>
        <fullName evidence="2">Uncharacterized protein</fullName>
    </submittedName>
</protein>
<dbReference type="AlphaFoldDB" id="B6QHC8"/>
<feature type="region of interest" description="Disordered" evidence="1">
    <location>
        <begin position="75"/>
        <end position="131"/>
    </location>
</feature>
<name>B6QHC8_TALMQ</name>
<feature type="compositionally biased region" description="Polar residues" evidence="1">
    <location>
        <begin position="120"/>
        <end position="131"/>
    </location>
</feature>
<reference evidence="3" key="1">
    <citation type="journal article" date="2015" name="Genome Announc.">
        <title>Genome sequence of the AIDS-associated pathogen Penicillium marneffei (ATCC18224) and its near taxonomic relative Talaromyces stipitatus (ATCC10500).</title>
        <authorList>
            <person name="Nierman W.C."/>
            <person name="Fedorova-Abrams N.D."/>
            <person name="Andrianopoulos A."/>
        </authorList>
    </citation>
    <scope>NUCLEOTIDE SEQUENCE [LARGE SCALE GENOMIC DNA]</scope>
    <source>
        <strain evidence="3">ATCC 18224 / CBS 334.59 / QM 7333</strain>
    </source>
</reference>
<dbReference type="Proteomes" id="UP000001294">
    <property type="component" value="Unassembled WGS sequence"/>
</dbReference>